<evidence type="ECO:0000313" key="1">
    <source>
        <dbReference type="EMBL" id="KAK3079476.1"/>
    </source>
</evidence>
<protein>
    <submittedName>
        <fullName evidence="1">Uncharacterized protein</fullName>
    </submittedName>
</protein>
<dbReference type="EMBL" id="JAWDJW010001123">
    <property type="protein sequence ID" value="KAK3079476.1"/>
    <property type="molecule type" value="Genomic_DNA"/>
</dbReference>
<proteinExistence type="predicted"/>
<reference evidence="1" key="1">
    <citation type="submission" date="2024-09" db="EMBL/GenBank/DDBJ databases">
        <title>Black Yeasts Isolated from many extreme environments.</title>
        <authorList>
            <person name="Coleine C."/>
            <person name="Stajich J.E."/>
            <person name="Selbmann L."/>
        </authorList>
    </citation>
    <scope>NUCLEOTIDE SEQUENCE</scope>
    <source>
        <strain evidence="1">CCFEE 5737</strain>
    </source>
</reference>
<accession>A0ACC3DSE7</accession>
<comment type="caution">
    <text evidence="1">The sequence shown here is derived from an EMBL/GenBank/DDBJ whole genome shotgun (WGS) entry which is preliminary data.</text>
</comment>
<name>A0ACC3DSE7_9PEZI</name>
<keyword evidence="2" id="KW-1185">Reference proteome</keyword>
<feature type="non-terminal residue" evidence="1">
    <location>
        <position position="406"/>
    </location>
</feature>
<organism evidence="1 2">
    <name type="scientific">Coniosporium uncinatum</name>
    <dbReference type="NCBI Taxonomy" id="93489"/>
    <lineage>
        <taxon>Eukaryota</taxon>
        <taxon>Fungi</taxon>
        <taxon>Dikarya</taxon>
        <taxon>Ascomycota</taxon>
        <taxon>Pezizomycotina</taxon>
        <taxon>Dothideomycetes</taxon>
        <taxon>Dothideomycetes incertae sedis</taxon>
        <taxon>Coniosporium</taxon>
    </lineage>
</organism>
<gene>
    <name evidence="1" type="ORF">LTS18_004770</name>
</gene>
<dbReference type="Proteomes" id="UP001186974">
    <property type="component" value="Unassembled WGS sequence"/>
</dbReference>
<evidence type="ECO:0000313" key="2">
    <source>
        <dbReference type="Proteomes" id="UP001186974"/>
    </source>
</evidence>
<sequence length="406" mass="44409">MNVEVIPRPVSDRLRPFLSYVFEVPLANTVFQNGRAATLFSSQWKKFSGTTELRHIQSWPLRNLTVPANCFVTEEGRVRPGQGRNHAYSIPLVPLTAPKKIAAGMGNIIRQLEGVDGRDTTIPASSELESAVSAFFRVRDEAPHPMAVWALVLPSETFETHLSFIVSQISRGTGRLKSNKDCQHFWSRDTLQWHQGIFLAIQNGGSLHRVLSGGGGWGKKAGLLALDPDCSFSSDRPSSDDPFGFELDPDEAKEQAMGDVASPGKYVQFFTTVDEQTDSTPPEALQSLRKLSFDIGTIPSRIDELPHEGSPLLNEPAKLEAFRAHFGMLSEKGVSLLVRRHDPQSGEITEVVRTKVDVAYSRYSIQGVDPPPLGAQVVDIKASSDTAGPGSLPNTTSATNPRPISR</sequence>